<dbReference type="SUPFAM" id="SSF54495">
    <property type="entry name" value="UBC-like"/>
    <property type="match status" value="1"/>
</dbReference>
<evidence type="ECO:0000259" key="1">
    <source>
        <dbReference type="PROSITE" id="PS50908"/>
    </source>
</evidence>
<dbReference type="EMBL" id="JASPKY010000328">
    <property type="protein sequence ID" value="KAK9708467.1"/>
    <property type="molecule type" value="Genomic_DNA"/>
</dbReference>
<dbReference type="AlphaFoldDB" id="A0AAW1JVV4"/>
<dbReference type="Proteomes" id="UP001458880">
    <property type="component" value="Unassembled WGS sequence"/>
</dbReference>
<comment type="caution">
    <text evidence="2">The sequence shown here is derived from an EMBL/GenBank/DDBJ whole genome shotgun (WGS) entry which is preliminary data.</text>
</comment>
<keyword evidence="3" id="KW-1185">Reference proteome</keyword>
<name>A0AAW1JVV4_POPJA</name>
<evidence type="ECO:0000313" key="2">
    <source>
        <dbReference type="EMBL" id="KAK9708467.1"/>
    </source>
</evidence>
<evidence type="ECO:0000313" key="3">
    <source>
        <dbReference type="Proteomes" id="UP001458880"/>
    </source>
</evidence>
<dbReference type="SUPFAM" id="SSF57850">
    <property type="entry name" value="RING/U-box"/>
    <property type="match status" value="1"/>
</dbReference>
<dbReference type="SUPFAM" id="SSF53098">
    <property type="entry name" value="Ribonuclease H-like"/>
    <property type="match status" value="1"/>
</dbReference>
<feature type="domain" description="RWD" evidence="1">
    <location>
        <begin position="1"/>
        <end position="77"/>
    </location>
</feature>
<dbReference type="PROSITE" id="PS50908">
    <property type="entry name" value="RWD"/>
    <property type="match status" value="1"/>
</dbReference>
<gene>
    <name evidence="2" type="ORF">QE152_g27180</name>
</gene>
<dbReference type="PANTHER" id="PTHR40237:SF1">
    <property type="entry name" value="LD44813P"/>
    <property type="match status" value="1"/>
</dbReference>
<dbReference type="InterPro" id="IPR012337">
    <property type="entry name" value="RNaseH-like_sf"/>
</dbReference>
<dbReference type="Gene3D" id="3.10.110.10">
    <property type="entry name" value="Ubiquitin Conjugating Enzyme"/>
    <property type="match status" value="1"/>
</dbReference>
<protein>
    <submittedName>
        <fullName evidence="2">RWD domain</fullName>
    </submittedName>
</protein>
<dbReference type="PANTHER" id="PTHR40237">
    <property type="entry name" value="LD44813P"/>
    <property type="match status" value="1"/>
</dbReference>
<organism evidence="2 3">
    <name type="scientific">Popillia japonica</name>
    <name type="common">Japanese beetle</name>
    <dbReference type="NCBI Taxonomy" id="7064"/>
    <lineage>
        <taxon>Eukaryota</taxon>
        <taxon>Metazoa</taxon>
        <taxon>Ecdysozoa</taxon>
        <taxon>Arthropoda</taxon>
        <taxon>Hexapoda</taxon>
        <taxon>Insecta</taxon>
        <taxon>Pterygota</taxon>
        <taxon>Neoptera</taxon>
        <taxon>Endopterygota</taxon>
        <taxon>Coleoptera</taxon>
        <taxon>Polyphaga</taxon>
        <taxon>Scarabaeiformia</taxon>
        <taxon>Scarabaeidae</taxon>
        <taxon>Rutelinae</taxon>
        <taxon>Popillia</taxon>
    </lineage>
</organism>
<reference evidence="2 3" key="1">
    <citation type="journal article" date="2024" name="BMC Genomics">
        <title>De novo assembly and annotation of Popillia japonica's genome with initial clues to its potential as an invasive pest.</title>
        <authorList>
            <person name="Cucini C."/>
            <person name="Boschi S."/>
            <person name="Funari R."/>
            <person name="Cardaioli E."/>
            <person name="Iannotti N."/>
            <person name="Marturano G."/>
            <person name="Paoli F."/>
            <person name="Bruttini M."/>
            <person name="Carapelli A."/>
            <person name="Frati F."/>
            <person name="Nardi F."/>
        </authorList>
    </citation>
    <scope>NUCLEOTIDE SEQUENCE [LARGE SCALE GENOMIC DNA]</scope>
    <source>
        <strain evidence="2">DMR45628</strain>
    </source>
</reference>
<accession>A0AAW1JVV4</accession>
<sequence length="673" mass="77516">MVRIEIKKTEHKTLVACIQFPQSYPKEPLLIELKSKTLSEKLLQKLTSIAEEEAKKFLGKSQTLKVFIFLRKFIDENPLICCYDEITELKSMLNSTSDEVKLKQKSSTLVLKIINDRYYLDVKVGVPDDYPLHAINLQDVDSNFPPIFNRHMIAQAKEIARQCVDPPLKRKPNSPPFKPEPSLKRSIAFLIDCIKRLPKENCGYCKEECFPPNPDLVITDENSPRHIERVYCGHLYHQQCMFIYMKTPPFGNKKCHICGSRISHHKWTLSDRLAEDRWAHEQARERELAEVEDFFNSVTMPSDDVRHINIDIKKSPLSVTMPSDDVRHINIDIKKSPLEDNSVPRSILRKITHCEVRYVSCYTYPKKKDRSIRMKGYDGASAMRGSFRGVQSIIREEYPRAIYTHCVSHCLNLCLSDASKVTSIRNAFGTINEVYTFFRRSAKRSNILKNRLKVLKEESNKNVSTFIKYCETRWVERHESVSLFADAFSCIVLALEDIQAQDKDDQGNAQALHLFADAFSCIVLALEDIQAQDIQAHCIQDKDDQGNAQALHLAICRFSFIIALKISEVMLGLTYKLSQYLQSTFIDLCTALDSIKEILTVVENIRANAESDFRKMFVKAVKIGNEFAVEPTIPRRVGSQRHRDNYPGATPEEYFRTSNKDFVFLLLMISEHH</sequence>
<proteinExistence type="predicted"/>
<dbReference type="InterPro" id="IPR016135">
    <property type="entry name" value="UBQ-conjugating_enzyme/RWD"/>
</dbReference>
<dbReference type="InterPro" id="IPR006575">
    <property type="entry name" value="RWD_dom"/>
</dbReference>
<dbReference type="Pfam" id="PF05773">
    <property type="entry name" value="RWD"/>
    <property type="match status" value="1"/>
</dbReference>